<feature type="domain" description="IrrE N-terminal-like" evidence="1">
    <location>
        <begin position="24"/>
        <end position="118"/>
    </location>
</feature>
<dbReference type="PANTHER" id="PTHR43236:SF1">
    <property type="entry name" value="BLL7220 PROTEIN"/>
    <property type="match status" value="1"/>
</dbReference>
<dbReference type="Pfam" id="PF06114">
    <property type="entry name" value="Peptidase_M78"/>
    <property type="match status" value="1"/>
</dbReference>
<proteinExistence type="predicted"/>
<organism evidence="2 3">
    <name type="scientific">Paenibacillus woosongensis</name>
    <dbReference type="NCBI Taxonomy" id="307580"/>
    <lineage>
        <taxon>Bacteria</taxon>
        <taxon>Bacillati</taxon>
        <taxon>Bacillota</taxon>
        <taxon>Bacilli</taxon>
        <taxon>Bacillales</taxon>
        <taxon>Paenibacillaceae</taxon>
        <taxon>Paenibacillus</taxon>
    </lineage>
</organism>
<accession>A0AA95I4R6</accession>
<protein>
    <submittedName>
        <fullName evidence="2">ImmA/IrrE family metallo-endopeptidase</fullName>
    </submittedName>
</protein>
<reference evidence="2" key="1">
    <citation type="submission" date="2023-05" db="EMBL/GenBank/DDBJ databases">
        <title>Comparative genomics of Bacillaceae isolates and their secondary metabolite potential.</title>
        <authorList>
            <person name="Song L."/>
            <person name="Nielsen L.J."/>
            <person name="Mohite O."/>
            <person name="Xu X."/>
            <person name="Weber T."/>
            <person name="Kovacs A.T."/>
        </authorList>
    </citation>
    <scope>NUCLEOTIDE SEQUENCE</scope>
    <source>
        <strain evidence="2">B2_4</strain>
    </source>
</reference>
<dbReference type="EMBL" id="CP126084">
    <property type="protein sequence ID" value="WHX50519.1"/>
    <property type="molecule type" value="Genomic_DNA"/>
</dbReference>
<name>A0AA95I4R6_9BACL</name>
<dbReference type="AlphaFoldDB" id="A0AA95I4R6"/>
<evidence type="ECO:0000313" key="3">
    <source>
        <dbReference type="Proteomes" id="UP001177943"/>
    </source>
</evidence>
<dbReference type="PANTHER" id="PTHR43236">
    <property type="entry name" value="ANTITOXIN HIGA1"/>
    <property type="match status" value="1"/>
</dbReference>
<evidence type="ECO:0000313" key="2">
    <source>
        <dbReference type="EMBL" id="WHX50519.1"/>
    </source>
</evidence>
<dbReference type="RefSeq" id="WP_283927580.1">
    <property type="nucleotide sequence ID" value="NZ_CP126084.1"/>
</dbReference>
<dbReference type="InterPro" id="IPR010359">
    <property type="entry name" value="IrrE_HExxH"/>
</dbReference>
<sequence>MEILLSKRLIKAHGTNNPTRIAAESNLMVLYEDLGENIWGYYTCIRRIPVIHVNSRLEGFAAIFALSHELAHHFLHQGINTPFLRRNTLFSVDRIEREANRFALHLMIGDTKPEIEETKGSFLKRCGIPEEFHIFY</sequence>
<dbReference type="Gene3D" id="1.10.10.2910">
    <property type="match status" value="1"/>
</dbReference>
<gene>
    <name evidence="2" type="ORF">QNH46_07690</name>
</gene>
<evidence type="ECO:0000259" key="1">
    <source>
        <dbReference type="Pfam" id="PF06114"/>
    </source>
</evidence>
<dbReference type="Proteomes" id="UP001177943">
    <property type="component" value="Chromosome"/>
</dbReference>
<dbReference type="InterPro" id="IPR052345">
    <property type="entry name" value="Rad_response_metalloprotease"/>
</dbReference>
<dbReference type="KEGG" id="pwn:QNH46_07690"/>